<evidence type="ECO:0000256" key="1">
    <source>
        <dbReference type="ARBA" id="ARBA00004141"/>
    </source>
</evidence>
<dbReference type="Pfam" id="PF07690">
    <property type="entry name" value="MFS_1"/>
    <property type="match status" value="1"/>
</dbReference>
<comment type="subcellular location">
    <subcellularLocation>
        <location evidence="1">Membrane</location>
        <topology evidence="1">Multi-pass membrane protein</topology>
    </subcellularLocation>
</comment>
<evidence type="ECO:0000259" key="7">
    <source>
        <dbReference type="PROSITE" id="PS50850"/>
    </source>
</evidence>
<evidence type="ECO:0000256" key="3">
    <source>
        <dbReference type="ARBA" id="ARBA00022692"/>
    </source>
</evidence>
<dbReference type="InParanoid" id="A0A1B7MUD0"/>
<dbReference type="InterPro" id="IPR036259">
    <property type="entry name" value="MFS_trans_sf"/>
</dbReference>
<dbReference type="SUPFAM" id="SSF103473">
    <property type="entry name" value="MFS general substrate transporter"/>
    <property type="match status" value="1"/>
</dbReference>
<dbReference type="EMBL" id="KV448437">
    <property type="protein sequence ID" value="OAX36157.1"/>
    <property type="molecule type" value="Genomic_DNA"/>
</dbReference>
<gene>
    <name evidence="8" type="ORF">K503DRAFT_802249</name>
</gene>
<keyword evidence="4 6" id="KW-1133">Transmembrane helix</keyword>
<dbReference type="STRING" id="1314800.A0A1B7MUD0"/>
<dbReference type="PANTHER" id="PTHR42718:SF9">
    <property type="entry name" value="MAJOR FACILITATOR SUPERFAMILY MULTIDRUG TRANSPORTER MFSC"/>
    <property type="match status" value="1"/>
</dbReference>
<keyword evidence="3 6" id="KW-0812">Transmembrane</keyword>
<organism evidence="8 9">
    <name type="scientific">Rhizopogon vinicolor AM-OR11-026</name>
    <dbReference type="NCBI Taxonomy" id="1314800"/>
    <lineage>
        <taxon>Eukaryota</taxon>
        <taxon>Fungi</taxon>
        <taxon>Dikarya</taxon>
        <taxon>Basidiomycota</taxon>
        <taxon>Agaricomycotina</taxon>
        <taxon>Agaricomycetes</taxon>
        <taxon>Agaricomycetidae</taxon>
        <taxon>Boletales</taxon>
        <taxon>Suillineae</taxon>
        <taxon>Rhizopogonaceae</taxon>
        <taxon>Rhizopogon</taxon>
    </lineage>
</organism>
<keyword evidence="2" id="KW-0813">Transport</keyword>
<dbReference type="InterPro" id="IPR020846">
    <property type="entry name" value="MFS_dom"/>
</dbReference>
<dbReference type="AlphaFoldDB" id="A0A1B7MUD0"/>
<feature type="transmembrane region" description="Helical" evidence="6">
    <location>
        <begin position="95"/>
        <end position="114"/>
    </location>
</feature>
<dbReference type="PROSITE" id="PS50850">
    <property type="entry name" value="MFS"/>
    <property type="match status" value="1"/>
</dbReference>
<dbReference type="PANTHER" id="PTHR42718">
    <property type="entry name" value="MAJOR FACILITATOR SUPERFAMILY MULTIDRUG TRANSPORTER MFSC"/>
    <property type="match status" value="1"/>
</dbReference>
<name>A0A1B7MUD0_9AGAM</name>
<dbReference type="InterPro" id="IPR011701">
    <property type="entry name" value="MFS"/>
</dbReference>
<keyword evidence="5 6" id="KW-0472">Membrane</keyword>
<evidence type="ECO:0000256" key="6">
    <source>
        <dbReference type="SAM" id="Phobius"/>
    </source>
</evidence>
<sequence length="140" mass="14777">MSPPPALSPAPSPVEGGGPKELPLFRKIVLLVLFCLAQSLGYYNGPSLFSALPALDISMDMTESQSTWMVSAFQLTFASFLLISGRISDVYNPKNVLIGGVASLGVVSLCAGFVDNKVPMIICRALMGIGEHSRLCVDSG</sequence>
<evidence type="ECO:0000313" key="9">
    <source>
        <dbReference type="Proteomes" id="UP000092154"/>
    </source>
</evidence>
<evidence type="ECO:0000256" key="2">
    <source>
        <dbReference type="ARBA" id="ARBA00022448"/>
    </source>
</evidence>
<keyword evidence="9" id="KW-1185">Reference proteome</keyword>
<evidence type="ECO:0000256" key="4">
    <source>
        <dbReference type="ARBA" id="ARBA00022989"/>
    </source>
</evidence>
<feature type="transmembrane region" description="Helical" evidence="6">
    <location>
        <begin position="28"/>
        <end position="45"/>
    </location>
</feature>
<dbReference type="GO" id="GO:0022857">
    <property type="term" value="F:transmembrane transporter activity"/>
    <property type="evidence" value="ECO:0007669"/>
    <property type="project" value="InterPro"/>
</dbReference>
<dbReference type="Proteomes" id="UP000092154">
    <property type="component" value="Unassembled WGS sequence"/>
</dbReference>
<feature type="transmembrane region" description="Helical" evidence="6">
    <location>
        <begin position="65"/>
        <end position="83"/>
    </location>
</feature>
<dbReference type="OrthoDB" id="440755at2759"/>
<dbReference type="Gene3D" id="1.20.1250.20">
    <property type="entry name" value="MFS general substrate transporter like domains"/>
    <property type="match status" value="1"/>
</dbReference>
<evidence type="ECO:0000313" key="8">
    <source>
        <dbReference type="EMBL" id="OAX36157.1"/>
    </source>
</evidence>
<reference evidence="8 9" key="1">
    <citation type="submission" date="2016-06" db="EMBL/GenBank/DDBJ databases">
        <title>Comparative genomics of the ectomycorrhizal sister species Rhizopogon vinicolor and Rhizopogon vesiculosus (Basidiomycota: Boletales) reveals a divergence of the mating type B locus.</title>
        <authorList>
            <consortium name="DOE Joint Genome Institute"/>
            <person name="Mujic A.B."/>
            <person name="Kuo A."/>
            <person name="Tritt A."/>
            <person name="Lipzen A."/>
            <person name="Chen C."/>
            <person name="Johnson J."/>
            <person name="Sharma A."/>
            <person name="Barry K."/>
            <person name="Grigoriev I.V."/>
            <person name="Spatafora J.W."/>
        </authorList>
    </citation>
    <scope>NUCLEOTIDE SEQUENCE [LARGE SCALE GENOMIC DNA]</scope>
    <source>
        <strain evidence="8 9">AM-OR11-026</strain>
    </source>
</reference>
<evidence type="ECO:0000256" key="5">
    <source>
        <dbReference type="ARBA" id="ARBA00023136"/>
    </source>
</evidence>
<feature type="domain" description="Major facilitator superfamily (MFS) profile" evidence="7">
    <location>
        <begin position="30"/>
        <end position="140"/>
    </location>
</feature>
<accession>A0A1B7MUD0</accession>
<dbReference type="GO" id="GO:0016020">
    <property type="term" value="C:membrane"/>
    <property type="evidence" value="ECO:0007669"/>
    <property type="project" value="UniProtKB-SubCell"/>
</dbReference>
<proteinExistence type="predicted"/>
<protein>
    <submittedName>
        <fullName evidence="8">MFS general substrate transporter</fullName>
    </submittedName>
</protein>